<feature type="compositionally biased region" description="Polar residues" evidence="4">
    <location>
        <begin position="45"/>
        <end position="54"/>
    </location>
</feature>
<dbReference type="Proteomes" id="UP000050761">
    <property type="component" value="Unassembled WGS sequence"/>
</dbReference>
<dbReference type="GO" id="GO:0005874">
    <property type="term" value="C:microtubule"/>
    <property type="evidence" value="ECO:0007669"/>
    <property type="project" value="UniProtKB-KW"/>
</dbReference>
<proteinExistence type="predicted"/>
<feature type="region of interest" description="Disordered" evidence="4">
    <location>
        <begin position="45"/>
        <end position="66"/>
    </location>
</feature>
<keyword evidence="2" id="KW-0493">Microtubule</keyword>
<dbReference type="WBParaSite" id="HPBE_0000598201-mRNA-1">
    <property type="protein sequence ID" value="HPBE_0000598201-mRNA-1"/>
    <property type="gene ID" value="HPBE_0000598201"/>
</dbReference>
<accession>A0A183FGZ1</accession>
<sequence length="181" mass="19838">MPDEVGTSHMAGGGSAAGEAWVEMAETEPEAEAAAAVAPRQHWMSTTANSTLTHDQLESRRRPRTRCHRRKMIVRRRRRHVAPATWQDVGFGFLKLLARGISLGGSIGLIQHTSAITNEDGDTENSDETTELNNIEGLIEHCSNLIEAKYLMQHLFNACLEHAVAAAKADSQNKVGDVIRT</sequence>
<evidence type="ECO:0000313" key="8">
    <source>
        <dbReference type="WBParaSite" id="HPBE_0000598201-mRNA-1"/>
    </source>
</evidence>
<protein>
    <submittedName>
        <fullName evidence="8">Auxin_canalis domain-containing protein</fullName>
    </submittedName>
</protein>
<organism evidence="7 8">
    <name type="scientific">Heligmosomoides polygyrus</name>
    <name type="common">Parasitic roundworm</name>
    <dbReference type="NCBI Taxonomy" id="6339"/>
    <lineage>
        <taxon>Eukaryota</taxon>
        <taxon>Metazoa</taxon>
        <taxon>Ecdysozoa</taxon>
        <taxon>Nematoda</taxon>
        <taxon>Chromadorea</taxon>
        <taxon>Rhabditida</taxon>
        <taxon>Rhabditina</taxon>
        <taxon>Rhabditomorpha</taxon>
        <taxon>Strongyloidea</taxon>
        <taxon>Heligmosomidae</taxon>
        <taxon>Heligmosomoides</taxon>
    </lineage>
</organism>
<evidence type="ECO:0000259" key="5">
    <source>
        <dbReference type="Pfam" id="PF23203"/>
    </source>
</evidence>
<dbReference type="AlphaFoldDB" id="A0A183FGZ1"/>
<evidence type="ECO:0000256" key="3">
    <source>
        <dbReference type="ARBA" id="ARBA00023054"/>
    </source>
</evidence>
<reference evidence="8" key="2">
    <citation type="submission" date="2019-09" db="UniProtKB">
        <authorList>
            <consortium name="WormBaseParasite"/>
        </authorList>
    </citation>
    <scope>IDENTIFICATION</scope>
</reference>
<gene>
    <name evidence="6" type="ORF">HPBE_LOCUS5983</name>
</gene>
<evidence type="ECO:0000256" key="4">
    <source>
        <dbReference type="SAM" id="MobiDB-lite"/>
    </source>
</evidence>
<evidence type="ECO:0000256" key="2">
    <source>
        <dbReference type="ARBA" id="ARBA00022701"/>
    </source>
</evidence>
<keyword evidence="7" id="KW-1185">Reference proteome</keyword>
<reference evidence="6 7" key="1">
    <citation type="submission" date="2018-11" db="EMBL/GenBank/DDBJ databases">
        <authorList>
            <consortium name="Pathogen Informatics"/>
        </authorList>
    </citation>
    <scope>NUCLEOTIDE SEQUENCE [LARGE SCALE GENOMIC DNA]</scope>
</reference>
<name>A0A183FGZ1_HELPZ</name>
<evidence type="ECO:0000313" key="6">
    <source>
        <dbReference type="EMBL" id="VDO66497.1"/>
    </source>
</evidence>
<dbReference type="OrthoDB" id="5871346at2759"/>
<keyword evidence="3" id="KW-0175">Coiled coil</keyword>
<evidence type="ECO:0000256" key="1">
    <source>
        <dbReference type="ARBA" id="ARBA00022490"/>
    </source>
</evidence>
<keyword evidence="1" id="KW-0963">Cytoplasm</keyword>
<evidence type="ECO:0000313" key="7">
    <source>
        <dbReference type="Proteomes" id="UP000050761"/>
    </source>
</evidence>
<dbReference type="EMBL" id="UZAH01025574">
    <property type="protein sequence ID" value="VDO66497.1"/>
    <property type="molecule type" value="Genomic_DNA"/>
</dbReference>
<dbReference type="Pfam" id="PF23203">
    <property type="entry name" value="KIF21A"/>
    <property type="match status" value="1"/>
</dbReference>
<feature type="domain" description="KIF21A/B second helical" evidence="5">
    <location>
        <begin position="123"/>
        <end position="175"/>
    </location>
</feature>
<accession>A0A3P7Y1E0</accession>
<dbReference type="InterPro" id="IPR056532">
    <property type="entry name" value="KIF21A/B_hel_2"/>
</dbReference>